<dbReference type="SMART" id="SM00408">
    <property type="entry name" value="IGc2"/>
    <property type="match status" value="8"/>
</dbReference>
<feature type="compositionally biased region" description="Basic and acidic residues" evidence="2">
    <location>
        <begin position="2645"/>
        <end position="2675"/>
    </location>
</feature>
<protein>
    <recommendedName>
        <fullName evidence="7">Twitchin</fullName>
    </recommendedName>
</protein>
<feature type="domain" description="Fibronectin type-III" evidence="4">
    <location>
        <begin position="2955"/>
        <end position="3050"/>
    </location>
</feature>
<feature type="domain" description="Fibronectin type-III" evidence="4">
    <location>
        <begin position="2264"/>
        <end position="2359"/>
    </location>
</feature>
<dbReference type="PROSITE" id="PS50853">
    <property type="entry name" value="FN3"/>
    <property type="match status" value="16"/>
</dbReference>
<feature type="domain" description="Fibronectin type-III" evidence="4">
    <location>
        <begin position="1474"/>
        <end position="1569"/>
    </location>
</feature>
<dbReference type="InterPro" id="IPR013783">
    <property type="entry name" value="Ig-like_fold"/>
</dbReference>
<dbReference type="InterPro" id="IPR003961">
    <property type="entry name" value="FN3_dom"/>
</dbReference>
<feature type="region of interest" description="Disordered" evidence="2">
    <location>
        <begin position="2636"/>
        <end position="2689"/>
    </location>
</feature>
<keyword evidence="1" id="KW-0677">Repeat</keyword>
<feature type="domain" description="Fibronectin type-III" evidence="4">
    <location>
        <begin position="1372"/>
        <end position="1468"/>
    </location>
</feature>
<dbReference type="InterPro" id="IPR050964">
    <property type="entry name" value="Striated_Muscle_Regulatory"/>
</dbReference>
<feature type="domain" description="Fibronectin type-III" evidence="4">
    <location>
        <begin position="2660"/>
        <end position="2755"/>
    </location>
</feature>
<feature type="domain" description="Fibronectin type-III" evidence="4">
    <location>
        <begin position="1771"/>
        <end position="1866"/>
    </location>
</feature>
<dbReference type="FunFam" id="2.60.40.10:FF:002083">
    <property type="entry name" value="Protein CBR-UNC-22"/>
    <property type="match status" value="3"/>
</dbReference>
<dbReference type="PANTHER" id="PTHR13817:SF151">
    <property type="entry name" value="TITIN"/>
    <property type="match status" value="1"/>
</dbReference>
<dbReference type="Pfam" id="PF00041">
    <property type="entry name" value="fn3"/>
    <property type="match status" value="15"/>
</dbReference>
<feature type="compositionally biased region" description="Basic and acidic residues" evidence="2">
    <location>
        <begin position="215"/>
        <end position="257"/>
    </location>
</feature>
<accession>A0A7R9KM22</accession>
<keyword evidence="6" id="KW-1185">Reference proteome</keyword>
<evidence type="ECO:0000259" key="3">
    <source>
        <dbReference type="PROSITE" id="PS50835"/>
    </source>
</evidence>
<dbReference type="Gene3D" id="2.60.40.10">
    <property type="entry name" value="Immunoglobulins"/>
    <property type="match status" value="29"/>
</dbReference>
<feature type="domain" description="Fibronectin type-III" evidence="4">
    <location>
        <begin position="2561"/>
        <end position="2654"/>
    </location>
</feature>
<evidence type="ECO:0000256" key="2">
    <source>
        <dbReference type="SAM" id="MobiDB-lite"/>
    </source>
</evidence>
<feature type="domain" description="Fibronectin type-III" evidence="4">
    <location>
        <begin position="1672"/>
        <end position="1765"/>
    </location>
</feature>
<feature type="domain" description="Ig-like" evidence="3">
    <location>
        <begin position="676"/>
        <end position="761"/>
    </location>
</feature>
<dbReference type="InterPro" id="IPR013098">
    <property type="entry name" value="Ig_I-set"/>
</dbReference>
<feature type="domain" description="Fibronectin type-III" evidence="4">
    <location>
        <begin position="2068"/>
        <end position="2163"/>
    </location>
</feature>
<dbReference type="SUPFAM" id="SSF49265">
    <property type="entry name" value="Fibronectin type III"/>
    <property type="match status" value="9"/>
</dbReference>
<evidence type="ECO:0000313" key="5">
    <source>
        <dbReference type="EMBL" id="CAD7625653.1"/>
    </source>
</evidence>
<feature type="region of interest" description="Disordered" evidence="2">
    <location>
        <begin position="516"/>
        <end position="560"/>
    </location>
</feature>
<evidence type="ECO:0000313" key="6">
    <source>
        <dbReference type="Proteomes" id="UP000759131"/>
    </source>
</evidence>
<dbReference type="Pfam" id="PF07679">
    <property type="entry name" value="I-set"/>
    <property type="match status" value="11"/>
</dbReference>
<dbReference type="PRINTS" id="PR00014">
    <property type="entry name" value="FNTYPEIII"/>
</dbReference>
<feature type="domain" description="Ig-like" evidence="3">
    <location>
        <begin position="584"/>
        <end position="659"/>
    </location>
</feature>
<feature type="domain" description="Fibronectin type-III" evidence="4">
    <location>
        <begin position="1050"/>
        <end position="1145"/>
    </location>
</feature>
<feature type="domain" description="Fibronectin type-III" evidence="4">
    <location>
        <begin position="2365"/>
        <end position="2460"/>
    </location>
</feature>
<dbReference type="InterPro" id="IPR003598">
    <property type="entry name" value="Ig_sub2"/>
</dbReference>
<dbReference type="PROSITE" id="PS50835">
    <property type="entry name" value="IG_LIKE"/>
    <property type="match status" value="8"/>
</dbReference>
<dbReference type="FunFam" id="2.60.40.10:FF:000567">
    <property type="entry name" value="Uncharacterized protein, isoform G"/>
    <property type="match status" value="4"/>
</dbReference>
<feature type="domain" description="Fibronectin type-III" evidence="4">
    <location>
        <begin position="1151"/>
        <end position="1242"/>
    </location>
</feature>
<feature type="domain" description="Ig-like" evidence="3">
    <location>
        <begin position="1573"/>
        <end position="1664"/>
    </location>
</feature>
<feature type="region of interest" description="Disordered" evidence="2">
    <location>
        <begin position="1"/>
        <end position="328"/>
    </location>
</feature>
<dbReference type="InterPro" id="IPR007110">
    <property type="entry name" value="Ig-like_dom"/>
</dbReference>
<organism evidence="5">
    <name type="scientific">Medioppia subpectinata</name>
    <dbReference type="NCBI Taxonomy" id="1979941"/>
    <lineage>
        <taxon>Eukaryota</taxon>
        <taxon>Metazoa</taxon>
        <taxon>Ecdysozoa</taxon>
        <taxon>Arthropoda</taxon>
        <taxon>Chelicerata</taxon>
        <taxon>Arachnida</taxon>
        <taxon>Acari</taxon>
        <taxon>Acariformes</taxon>
        <taxon>Sarcoptiformes</taxon>
        <taxon>Oribatida</taxon>
        <taxon>Brachypylina</taxon>
        <taxon>Oppioidea</taxon>
        <taxon>Oppiidae</taxon>
        <taxon>Medioppia</taxon>
    </lineage>
</organism>
<dbReference type="Proteomes" id="UP000759131">
    <property type="component" value="Unassembled WGS sequence"/>
</dbReference>
<gene>
    <name evidence="5" type="ORF">OSB1V03_LOCUS6086</name>
</gene>
<dbReference type="OrthoDB" id="6512433at2759"/>
<feature type="compositionally biased region" description="Basic and acidic residues" evidence="2">
    <location>
        <begin position="528"/>
        <end position="541"/>
    </location>
</feature>
<feature type="domain" description="Fibronectin type-III" evidence="4">
    <location>
        <begin position="3150"/>
        <end position="3244"/>
    </location>
</feature>
<feature type="domain" description="Ig-like" evidence="3">
    <location>
        <begin position="3054"/>
        <end position="3143"/>
    </location>
</feature>
<sequence length="3306" mass="369082">KKKEEKTSIDTKVEPKPEQKPETKVEPKPEEKRKLSIKKKEDTKAVEETAVAKPEPKTEPKPEEKRKLSIKKKEETKAVEESKPEPKTEPKVEPKPEEKRKLSIKKKEETKAVEETAVSKPDSKVEPKVEPKAEPKAEPKPEEKRKLSIKKKEEPKAAEETAVSKAEPTLEAKPKKLSVKKKEEKTVESTAVEETKPEMASRLEEPKKKLSVKKKVNDKNVENINEKNGDEKRKDSLVIEEPVKRRLSVKKPEKRESIPSIGEPTEEGGGGQRGGAKRGSVNENRVQIPIVREPTPELERKDSVDSDDRRDSLGVDTPPPTLSPRGSRRGSILIVADEKGLAVDESGQTKKLRPGEMLEVRRGSAMLNIRKGSIDVRRASATEIDIADKPSTPMRATGDEGPPVITDYVSSVSAVDGKTAILQATVESKPLAQYKFFREGNEIFEGGRYKVVTDGETNTIYFCIRKAKPNDEGKFTITAYNKHGEDSCNIKVFVSDDSGMDFRAMLKAKQYAKWKKDNEDPDWGNLKATEDERRASLKETKDDTDDQSLRVPSPSNTKDRRTTLADLIPDWPTLQAVKKHRQKPDVFIKPLVDQHVKEGKDKMVRFEAVYSKSGIKAKWFKGRTELFMGKKYHMTSTGDLHVLEIHEPRVEDGAQYKCQCLETSCTAMLEVDRPDPVYKFIKNLQKKYEQFTGRELVLECTTNHYKAPVKWYKGDNRLDASDKYSIEQDTFGKKILRIQNCAVADSDNYSCRISQEEQTKTEVVCTDKQYVFVKYLMSLRTTENETITLECEVDDMYAKVQWFKDGKEITAIPKKLEIISDGRKRKVIIKKAKVTDEGEYSCTTNADKTVCETIVEPANKFRKKLQDKTVFEREEIILEVEMLEKKAPIKWYKDGLEVRPNDRISIKFNDDGRQQLIISNAQLDDIGEYSIKGEKGLKCSCKVDVKEAEKKPELRLDKTDYQADANRPFSIEIPYKVSGNRTSEVVPKLTQNGVPVNPKEVEIIVKDDKIVITFKKPTRESSGGYDFGLSNSQGEAKTPLKFNFVDVPSPPEGPLDVTDLFRDRCKLAWKPPKDNGGLPLLHYVVERQDLAVRGGWTEVGTTESCNMDVTDLAHKKEYKFRVRAVNKKGASEPLTAPKTYLAKDPYDEPSKPKDLEIVDWDKDHVDLKWKAPERDGGAPIEKYVIESKDKFSPDWVSVLEVPPNKLEGTVTAVKENMQYQFRVRAINKAGPGDSHPIGFKENMQYQFRVRAINKAGPGEPSDPTRNLIVKARFVKPFIIGDDLKNIVVKKGAIIKYDIQFGGEPQPEVKWEINTTELKASSRVSIENSPKNTLLIIKQAVRGDSGKFTLTLTNSSGTCSACADVVVLDKPTPPEGPLIVEEIFAESAKLKWKAPKDLGGSELKGYQIEKMDVDTGRWVPCGEVGPGATSFKAEGLTKGKKYKFRVKALNKEGESDPLETDQPITAKNPYDEPSKPGKPEIVDFDNTRVDLQWAPPEKDGGRPIERYIVEMKDKFSSDWKEVLKTDGPDCKATVKDLKENTSVQFRVRAVNMAGMGEPSDATDQHIVKHRNLKPYIDRTNLKNIIIKSGRSHKYDVDIRGEPPPTVVWTFSETNTKLSDDINIKIENRDYHSELTVSKATRKQSGKYTITATNKNGTDSVVVDLTVLAAPGKPEGPLEVTDIHKEGCKLKWKKPKDDGGSPIKTYEVEKFDKESGRWTRVGKTDKPEMDVTGLTPGKEYLFRVTAVNDEGDSEPLTTLEAIIAKNPYDEPTKPGTPEIIDYDNTSVELKWSPPKSDGGAPIEKYIIEKKEKNAILWEKALEVPGSTPEGKVVDLKERTEVQFRVIAVNKAGPSEPSDATKNHVVKHRRLKPYIDRTNLEMITIKKGKQVKLDVNVRGEPPPAITWKLVESIVSNDENYDIVNIDYNTKFTINDCQRKHTGNYKIIAVNEVGKDEAEIEICVLCAPSRPKGPLKVDNVNAKGCDLHWQKPEDDGGRPIQGYAIEKLDPLTGNWVPCGRADKDATDFQVTGLTPGKFYQFRVKAINSEGESDPLVTTEPILAKNPYESANAPSKPDIVDWDEKHVDLVWKPPKNDGGAPITGYIVEVKEKLSSNWEPMVETNSPKPEAAVTGLIKGKQYQFRIKAVNKAGAGEASEPTGLHTCKERHLKPHINRDNLQTITIRAGNSAKVDVEISGEPPPKVEWIFAGKPLEADLNTKIENPEYESHIQLKNMTRKQNGKYKIVATNESGKDEAEVEINVLDKPGKPEGPLDVSDVHANGCTLEWNPPKDDGGVPLQGYVVEKKDISSGRWVPVAKCGPEKTTAEVTGLDTGKKYEFRVKAVNEEGESEPLDTDRAILAKNPFDEPGPPGLPVIDDYDKDFVELKWEAPIRDGGAPITGYIIEKKDKYSHDFVPAAEIQGNVCKGKVMGLNEGDKYEFRVRAVNKAGPGAPSDATAPHLSKPRFLKPRIDRTNLKPITIKAGQMVSLDVDVNGEPPPVIVWKHNDKELSTGDQYGIDNIDYNTKFNLLRATRKETGIYTIIATNSSGTDEATVEINVLGKPSTPNGPLEVSDVHKEGCKLKWKPPDDDGGTPIECYEVEKMDEETGRWVPCGKSKEPTIEVTNLVPGRKYKFRVRAVNKEGDSDELETDHSTVAKNPFDEPSKPGRPEPTDWDKDHVDLQWTPPESDGGAPIEGYVIEKRKKGTHKWQKAKTLHTPDTKATVPDLEEGEEYEFRVIAVNKAGPSEPSEASRPVIAKPRRLAPIIDRTNLKNVTIRSGQPVKFDVDVKGEPAPTIEWSFNGQSLKTDDTHSIDNEPNHTLFMLLKSKRNDTGNYTITAKNEFGTDEAVVEIKVLSKPSKPKGPLDVSDVHSEGCKLKWDKPEDDGGEPVTGYVVEKMDVDTGRWVPVTTVREPEADIKGLIPGKEYKFRVKAINSEGESEPLETDVAIVAKNPFDEPGKPGKPSAKDWDKHHVDLVWKAPDTDGGAPITSYIIEKKDRYSTKWQKAAEIIGDKCEARVPDLIEGMEYQFRVRAVNKAGPSGPSDASDSVTAKPRNLAPKIDRSSLRDVVLHAGQAFKFDVKVIGEPPPKTLWFANDSPIANDSQHTVENEPYRTKLAVTAAERKNTGIYKITAENPSGKDEAEVKVTVLDVPSPPEGPLEVSDIHAEGCKLKWKEPKDDGGVPIESYVVEKQDTKTGRWVPVGSSTRPEIAVNNLEPGKEYKFRVKAINAEGESLPLETLQPILAKNPFDPPGAPGTPEMTNYDKDYVELKWEKPMRDGGAPITGYVIEKKEKDGTKWVKAATIDGDVAS</sequence>
<feature type="compositionally biased region" description="Basic and acidic residues" evidence="2">
    <location>
        <begin position="121"/>
        <end position="159"/>
    </location>
</feature>
<feature type="non-terminal residue" evidence="5">
    <location>
        <position position="3306"/>
    </location>
</feature>
<dbReference type="GO" id="GO:0045214">
    <property type="term" value="P:sarcomere organization"/>
    <property type="evidence" value="ECO:0007669"/>
    <property type="project" value="TreeGrafter"/>
</dbReference>
<feature type="non-terminal residue" evidence="5">
    <location>
        <position position="1"/>
    </location>
</feature>
<dbReference type="InterPro" id="IPR036116">
    <property type="entry name" value="FN3_sf"/>
</dbReference>
<feature type="domain" description="Fibronectin type-III" evidence="4">
    <location>
        <begin position="1967"/>
        <end position="2062"/>
    </location>
</feature>
<reference evidence="5" key="1">
    <citation type="submission" date="2020-11" db="EMBL/GenBank/DDBJ databases">
        <authorList>
            <person name="Tran Van P."/>
        </authorList>
    </citation>
    <scope>NUCLEOTIDE SEQUENCE</scope>
</reference>
<dbReference type="GO" id="GO:0031430">
    <property type="term" value="C:M band"/>
    <property type="evidence" value="ECO:0007669"/>
    <property type="project" value="TreeGrafter"/>
</dbReference>
<dbReference type="InterPro" id="IPR036179">
    <property type="entry name" value="Ig-like_dom_sf"/>
</dbReference>
<dbReference type="SUPFAM" id="SSF48726">
    <property type="entry name" value="Immunoglobulin"/>
    <property type="match status" value="12"/>
</dbReference>
<feature type="domain" description="Ig-like" evidence="3">
    <location>
        <begin position="2464"/>
        <end position="2553"/>
    </location>
</feature>
<feature type="domain" description="Ig-like" evidence="3">
    <location>
        <begin position="2167"/>
        <end position="2256"/>
    </location>
</feature>
<dbReference type="InterPro" id="IPR003599">
    <property type="entry name" value="Ig_sub"/>
</dbReference>
<feature type="domain" description="Ig-like" evidence="3">
    <location>
        <begin position="768"/>
        <end position="855"/>
    </location>
</feature>
<feature type="compositionally biased region" description="Basic and acidic residues" evidence="2">
    <location>
        <begin position="1"/>
        <end position="47"/>
    </location>
</feature>
<proteinExistence type="predicted"/>
<feature type="region of interest" description="Disordered" evidence="2">
    <location>
        <begin position="1452"/>
        <end position="1481"/>
    </location>
</feature>
<feature type="compositionally biased region" description="Basic and acidic residues" evidence="2">
    <location>
        <begin position="1468"/>
        <end position="1481"/>
    </location>
</feature>
<evidence type="ECO:0000256" key="1">
    <source>
        <dbReference type="ARBA" id="ARBA00022737"/>
    </source>
</evidence>
<feature type="compositionally biased region" description="Basic and acidic residues" evidence="2">
    <location>
        <begin position="168"/>
        <end position="208"/>
    </location>
</feature>
<dbReference type="EMBL" id="CAJPIZ010003222">
    <property type="protein sequence ID" value="CAG2106083.1"/>
    <property type="molecule type" value="Genomic_DNA"/>
</dbReference>
<dbReference type="FunFam" id="2.60.40.10:FF:000127">
    <property type="entry name" value="titin isoform X1"/>
    <property type="match status" value="2"/>
</dbReference>
<dbReference type="EMBL" id="OC857797">
    <property type="protein sequence ID" value="CAD7625653.1"/>
    <property type="molecule type" value="Genomic_DNA"/>
</dbReference>
<feature type="domain" description="Fibronectin type-III" evidence="4">
    <location>
        <begin position="3250"/>
        <end position="3306"/>
    </location>
</feature>
<dbReference type="CDD" id="cd00063">
    <property type="entry name" value="FN3"/>
    <property type="match status" value="16"/>
</dbReference>
<dbReference type="PANTHER" id="PTHR13817">
    <property type="entry name" value="TITIN"/>
    <property type="match status" value="1"/>
</dbReference>
<dbReference type="SMART" id="SM00409">
    <property type="entry name" value="IG"/>
    <property type="match status" value="12"/>
</dbReference>
<feature type="compositionally biased region" description="Basic and acidic residues" evidence="2">
    <location>
        <begin position="294"/>
        <end position="313"/>
    </location>
</feature>
<dbReference type="SMART" id="SM00060">
    <property type="entry name" value="FN3"/>
    <property type="match status" value="16"/>
</dbReference>
<feature type="domain" description="Fibronectin type-III" evidence="4">
    <location>
        <begin position="2856"/>
        <end position="2949"/>
    </location>
</feature>
<feature type="region of interest" description="Disordered" evidence="2">
    <location>
        <begin position="3032"/>
        <end position="3052"/>
    </location>
</feature>
<evidence type="ECO:0008006" key="7">
    <source>
        <dbReference type="Google" id="ProtNLM"/>
    </source>
</evidence>
<feature type="compositionally biased region" description="Basic and acidic residues" evidence="2">
    <location>
        <begin position="54"/>
        <end position="114"/>
    </location>
</feature>
<feature type="domain" description="Ig-like" evidence="3">
    <location>
        <begin position="2759"/>
        <end position="2851"/>
    </location>
</feature>
<dbReference type="FunFam" id="2.60.40.10:FF:000056">
    <property type="entry name" value="twitchin isoform X4"/>
    <property type="match status" value="10"/>
</dbReference>
<evidence type="ECO:0000259" key="4">
    <source>
        <dbReference type="PROSITE" id="PS50853"/>
    </source>
</evidence>
<name>A0A7R9KM22_9ACAR</name>
<dbReference type="FunFam" id="2.60.40.10:FF:000051">
    <property type="entry name" value="Uncharacterized protein, isoform J"/>
    <property type="match status" value="3"/>
</dbReference>